<dbReference type="Gene3D" id="2.40.70.10">
    <property type="entry name" value="Acid Proteases"/>
    <property type="match status" value="1"/>
</dbReference>
<evidence type="ECO:0000313" key="2">
    <source>
        <dbReference type="EMBL" id="KAF0933369.1"/>
    </source>
</evidence>
<gene>
    <name evidence="2" type="ORF">E2562_017991</name>
</gene>
<dbReference type="InterPro" id="IPR021109">
    <property type="entry name" value="Peptidase_aspartic_dom_sf"/>
</dbReference>
<dbReference type="InterPro" id="IPR033121">
    <property type="entry name" value="PEPTIDASE_A1"/>
</dbReference>
<organism evidence="2 3">
    <name type="scientific">Oryza meyeriana var. granulata</name>
    <dbReference type="NCBI Taxonomy" id="110450"/>
    <lineage>
        <taxon>Eukaryota</taxon>
        <taxon>Viridiplantae</taxon>
        <taxon>Streptophyta</taxon>
        <taxon>Embryophyta</taxon>
        <taxon>Tracheophyta</taxon>
        <taxon>Spermatophyta</taxon>
        <taxon>Magnoliopsida</taxon>
        <taxon>Liliopsida</taxon>
        <taxon>Poales</taxon>
        <taxon>Poaceae</taxon>
        <taxon>BOP clade</taxon>
        <taxon>Oryzoideae</taxon>
        <taxon>Oryzeae</taxon>
        <taxon>Oryzinae</taxon>
        <taxon>Oryza</taxon>
        <taxon>Oryza meyeriana</taxon>
    </lineage>
</organism>
<dbReference type="OrthoDB" id="1743405at2759"/>
<dbReference type="PROSITE" id="PS51767">
    <property type="entry name" value="PEPTIDASE_A1"/>
    <property type="match status" value="1"/>
</dbReference>
<dbReference type="EMBL" id="SPHZ02000001">
    <property type="protein sequence ID" value="KAF0933369.1"/>
    <property type="molecule type" value="Genomic_DNA"/>
</dbReference>
<keyword evidence="3" id="KW-1185">Reference proteome</keyword>
<evidence type="ECO:0000259" key="1">
    <source>
        <dbReference type="PROSITE" id="PS51767"/>
    </source>
</evidence>
<proteinExistence type="predicted"/>
<name>A0A6G1F955_9ORYZ</name>
<sequence>MVDSAHLLIARHKRGRCCGGDGNGALSPPLFCSYYTMRLYIGTPLHEFMLTMDSRSTVTYIPCATCEQCGNHQY</sequence>
<evidence type="ECO:0000313" key="3">
    <source>
        <dbReference type="Proteomes" id="UP000479710"/>
    </source>
</evidence>
<dbReference type="SUPFAM" id="SSF50630">
    <property type="entry name" value="Acid proteases"/>
    <property type="match status" value="1"/>
</dbReference>
<reference evidence="2 3" key="1">
    <citation type="submission" date="2019-11" db="EMBL/GenBank/DDBJ databases">
        <title>Whole genome sequence of Oryza granulata.</title>
        <authorList>
            <person name="Li W."/>
        </authorList>
    </citation>
    <scope>NUCLEOTIDE SEQUENCE [LARGE SCALE GENOMIC DNA]</scope>
    <source>
        <strain evidence="3">cv. Menghai</strain>
        <tissue evidence="2">Leaf</tissue>
    </source>
</reference>
<dbReference type="AlphaFoldDB" id="A0A6G1F955"/>
<accession>A0A6G1F955</accession>
<feature type="domain" description="Peptidase A1" evidence="1">
    <location>
        <begin position="35"/>
        <end position="74"/>
    </location>
</feature>
<dbReference type="Proteomes" id="UP000479710">
    <property type="component" value="Unassembled WGS sequence"/>
</dbReference>
<comment type="caution">
    <text evidence="2">The sequence shown here is derived from an EMBL/GenBank/DDBJ whole genome shotgun (WGS) entry which is preliminary data.</text>
</comment>
<protein>
    <recommendedName>
        <fullName evidence="1">Peptidase A1 domain-containing protein</fullName>
    </recommendedName>
</protein>